<name>A0A562JEZ8_9FIRM</name>
<gene>
    <name evidence="2" type="ORF">LY60_01493</name>
</gene>
<dbReference type="RefSeq" id="WP_145081931.1">
    <property type="nucleotide sequence ID" value="NZ_DAMBUX010000019.1"/>
</dbReference>
<dbReference type="SUPFAM" id="SSF55729">
    <property type="entry name" value="Acyl-CoA N-acyltransferases (Nat)"/>
    <property type="match status" value="1"/>
</dbReference>
<reference evidence="2 3" key="1">
    <citation type="submission" date="2019-07" db="EMBL/GenBank/DDBJ databases">
        <title>Genomic Encyclopedia of Type Strains, Phase I: the one thousand microbial genomes (KMG-I) project.</title>
        <authorList>
            <person name="Kyrpides N."/>
        </authorList>
    </citation>
    <scope>NUCLEOTIDE SEQUENCE [LARGE SCALE GENOMIC DNA]</scope>
    <source>
        <strain evidence="2 3">DSM 13558</strain>
    </source>
</reference>
<evidence type="ECO:0000259" key="1">
    <source>
        <dbReference type="PROSITE" id="PS51186"/>
    </source>
</evidence>
<dbReference type="CDD" id="cd04301">
    <property type="entry name" value="NAT_SF"/>
    <property type="match status" value="1"/>
</dbReference>
<dbReference type="Proteomes" id="UP000315343">
    <property type="component" value="Unassembled WGS sequence"/>
</dbReference>
<sequence>MDNHQNYQDSKELYKKEYLLKDGQKLIVRIPEPGDAESLISQMQTVDSETKFLSREPDEFNLTVEQEREFIKNCTNDENVRFLIGELDGKIIASCSVGLIQIKRRYLHRAGMGIAVLKDYWNKGIGIIMMQECINWCKEKGVEQLELEVVTENNRAISMYKSLGFEIYGTKKHALKYDDGTYADEYIMTLFLNNIKPM</sequence>
<dbReference type="InterPro" id="IPR016181">
    <property type="entry name" value="Acyl_CoA_acyltransferase"/>
</dbReference>
<organism evidence="2 3">
    <name type="scientific">Sedimentibacter saalensis</name>
    <dbReference type="NCBI Taxonomy" id="130788"/>
    <lineage>
        <taxon>Bacteria</taxon>
        <taxon>Bacillati</taxon>
        <taxon>Bacillota</taxon>
        <taxon>Tissierellia</taxon>
        <taxon>Sedimentibacter</taxon>
    </lineage>
</organism>
<evidence type="ECO:0000313" key="2">
    <source>
        <dbReference type="EMBL" id="TWH81738.1"/>
    </source>
</evidence>
<protein>
    <submittedName>
        <fullName evidence="2">RimJ/RimL family protein N-acetyltransferase</fullName>
    </submittedName>
</protein>
<evidence type="ECO:0000313" key="3">
    <source>
        <dbReference type="Proteomes" id="UP000315343"/>
    </source>
</evidence>
<dbReference type="GO" id="GO:0016747">
    <property type="term" value="F:acyltransferase activity, transferring groups other than amino-acyl groups"/>
    <property type="evidence" value="ECO:0007669"/>
    <property type="project" value="InterPro"/>
</dbReference>
<keyword evidence="2" id="KW-0808">Transferase</keyword>
<comment type="caution">
    <text evidence="2">The sequence shown here is derived from an EMBL/GenBank/DDBJ whole genome shotgun (WGS) entry which is preliminary data.</text>
</comment>
<dbReference type="PANTHER" id="PTHR43415:SF3">
    <property type="entry name" value="GNAT-FAMILY ACETYLTRANSFERASE"/>
    <property type="match status" value="1"/>
</dbReference>
<dbReference type="Gene3D" id="3.40.630.30">
    <property type="match status" value="1"/>
</dbReference>
<proteinExistence type="predicted"/>
<feature type="domain" description="N-acetyltransferase" evidence="1">
    <location>
        <begin position="26"/>
        <end position="193"/>
    </location>
</feature>
<dbReference type="EMBL" id="VLKH01000003">
    <property type="protein sequence ID" value="TWH81738.1"/>
    <property type="molecule type" value="Genomic_DNA"/>
</dbReference>
<dbReference type="PROSITE" id="PS51186">
    <property type="entry name" value="GNAT"/>
    <property type="match status" value="1"/>
</dbReference>
<dbReference type="PANTHER" id="PTHR43415">
    <property type="entry name" value="SPERMIDINE N(1)-ACETYLTRANSFERASE"/>
    <property type="match status" value="1"/>
</dbReference>
<dbReference type="OrthoDB" id="948250at2"/>
<keyword evidence="3" id="KW-1185">Reference proteome</keyword>
<dbReference type="AlphaFoldDB" id="A0A562JEZ8"/>
<dbReference type="InterPro" id="IPR000182">
    <property type="entry name" value="GNAT_dom"/>
</dbReference>
<dbReference type="Pfam" id="PF00583">
    <property type="entry name" value="Acetyltransf_1"/>
    <property type="match status" value="1"/>
</dbReference>
<accession>A0A562JEZ8</accession>